<sequence length="676" mass="77517">MRQAIKRKNNMSKDKQKDPEMYEQPPVIDYTDEEWLYRGHLIKQLTRAKDQRDTNHTEFNDMDFFTWHEKNQKAANSYIPPKKNKADTRIVTGTTQEKEISLLSALLNYNLEPNIIAFDKFDLPIAELGENMEDLIKKSRIIEEYDDKRVMIYKELLDQGTCYVEEQWIEESKIEKNVKADYKNGVDPKKIKWTEKIQKLKGECRVNLVPGTKVYLGNMKEFHINKQPFLFTAEILPYSEVEAVYRNWERWQYVPRKIQKISDTACNDAGKGTDYENWSLQEVDLDMVEVVKYQNKWTNEYQIILNGVMMLPVGFPLTEISPSGEYTLVKGIAEPVSEFFPYGRSIPSKAKADQEVLDEMLKLIVLKTQKSFMPPLANRTKKILSKNIQYPGVITPDIDPNMLIPIGDVNGVSAAEFSTFELIKKIIDEKTVSPTFAGDLSQKGTTATEILEVKKQQMLKLGLVIYGVMSMERQLAWLRIQNILNYWTKAIDTEVDEVKGKIAEVFRTVTTPTTLENGQRGFKTIEFNKELANSLSPQQIQAEEKFLSTPGREYRKVYIDPEMLRSIRANWYIVINPTEKDSSELDRVLFVQNITDAMQLFGPQTLNVAYLKDRFAILAKEDPQKFFISEAPVTPGVGIESLQGDKGGQIGSQIREGTKNPSLKELMRVPSGAAAG</sequence>
<feature type="compositionally biased region" description="Basic and acidic residues" evidence="1">
    <location>
        <begin position="11"/>
        <end position="20"/>
    </location>
</feature>
<evidence type="ECO:0000313" key="3">
    <source>
        <dbReference type="EMBL" id="QJA78830.1"/>
    </source>
</evidence>
<dbReference type="AlphaFoldDB" id="A0A6M3KAE0"/>
<accession>A0A6M3KAE0</accession>
<organism evidence="3">
    <name type="scientific">viral metagenome</name>
    <dbReference type="NCBI Taxonomy" id="1070528"/>
    <lineage>
        <taxon>unclassified sequences</taxon>
        <taxon>metagenomes</taxon>
        <taxon>organismal metagenomes</taxon>
    </lineage>
</organism>
<proteinExistence type="predicted"/>
<dbReference type="EMBL" id="MT142355">
    <property type="protein sequence ID" value="QJA78830.1"/>
    <property type="molecule type" value="Genomic_DNA"/>
</dbReference>
<dbReference type="EMBL" id="MT141314">
    <property type="protein sequence ID" value="QJA58229.1"/>
    <property type="molecule type" value="Genomic_DNA"/>
</dbReference>
<evidence type="ECO:0000256" key="1">
    <source>
        <dbReference type="SAM" id="MobiDB-lite"/>
    </source>
</evidence>
<feature type="compositionally biased region" description="Basic residues" evidence="1">
    <location>
        <begin position="1"/>
        <end position="10"/>
    </location>
</feature>
<evidence type="ECO:0000313" key="2">
    <source>
        <dbReference type="EMBL" id="QJA58229.1"/>
    </source>
</evidence>
<gene>
    <name evidence="3" type="ORF">MM415A00983_0013</name>
    <name evidence="2" type="ORF">MM415B01478_0014</name>
</gene>
<reference evidence="3" key="1">
    <citation type="submission" date="2020-03" db="EMBL/GenBank/DDBJ databases">
        <title>The deep terrestrial virosphere.</title>
        <authorList>
            <person name="Holmfeldt K."/>
            <person name="Nilsson E."/>
            <person name="Simone D."/>
            <person name="Lopez-Fernandez M."/>
            <person name="Wu X."/>
            <person name="de Brujin I."/>
            <person name="Lundin D."/>
            <person name="Andersson A."/>
            <person name="Bertilsson S."/>
            <person name="Dopson M."/>
        </authorList>
    </citation>
    <scope>NUCLEOTIDE SEQUENCE</scope>
    <source>
        <strain evidence="3">MM415A00983</strain>
        <strain evidence="2">MM415B01478</strain>
    </source>
</reference>
<name>A0A6M3KAE0_9ZZZZ</name>
<protein>
    <submittedName>
        <fullName evidence="3">Putative head tail connector protein</fullName>
    </submittedName>
</protein>
<feature type="region of interest" description="Disordered" evidence="1">
    <location>
        <begin position="1"/>
        <end position="25"/>
    </location>
</feature>